<evidence type="ECO:0000313" key="3">
    <source>
        <dbReference type="EMBL" id="KAK3384217.1"/>
    </source>
</evidence>
<dbReference type="AlphaFoldDB" id="A0AAE0TYH6"/>
<evidence type="ECO:0000256" key="2">
    <source>
        <dbReference type="SAM" id="SignalP"/>
    </source>
</evidence>
<feature type="signal peptide" evidence="2">
    <location>
        <begin position="1"/>
        <end position="19"/>
    </location>
</feature>
<keyword evidence="1" id="KW-0472">Membrane</keyword>
<feature type="non-terminal residue" evidence="3">
    <location>
        <position position="112"/>
    </location>
</feature>
<reference evidence="3" key="2">
    <citation type="submission" date="2023-06" db="EMBL/GenBank/DDBJ databases">
        <authorList>
            <consortium name="Lawrence Berkeley National Laboratory"/>
            <person name="Haridas S."/>
            <person name="Hensen N."/>
            <person name="Bonometti L."/>
            <person name="Westerberg I."/>
            <person name="Brannstrom I.O."/>
            <person name="Guillou S."/>
            <person name="Cros-Aarteil S."/>
            <person name="Calhoun S."/>
            <person name="Kuo A."/>
            <person name="Mondo S."/>
            <person name="Pangilinan J."/>
            <person name="Riley R."/>
            <person name="Labutti K."/>
            <person name="Andreopoulos B."/>
            <person name="Lipzen A."/>
            <person name="Chen C."/>
            <person name="Yanf M."/>
            <person name="Daum C."/>
            <person name="Ng V."/>
            <person name="Clum A."/>
            <person name="Steindorff A."/>
            <person name="Ohm R."/>
            <person name="Martin F."/>
            <person name="Silar P."/>
            <person name="Natvig D."/>
            <person name="Lalanne C."/>
            <person name="Gautier V."/>
            <person name="Ament-Velasquez S.L."/>
            <person name="Kruys A."/>
            <person name="Hutchinson M.I."/>
            <person name="Powell A.J."/>
            <person name="Barry K."/>
            <person name="Miller A.N."/>
            <person name="Grigoriev I.V."/>
            <person name="Debuchy R."/>
            <person name="Gladieux P."/>
            <person name="Thoren M.H."/>
            <person name="Johannesson H."/>
        </authorList>
    </citation>
    <scope>NUCLEOTIDE SEQUENCE</scope>
    <source>
        <strain evidence="3">CBS 958.72</strain>
    </source>
</reference>
<protein>
    <recommendedName>
        <fullName evidence="5">Secreted protein</fullName>
    </recommendedName>
</protein>
<proteinExistence type="predicted"/>
<keyword evidence="4" id="KW-1185">Reference proteome</keyword>
<reference evidence="3" key="1">
    <citation type="journal article" date="2023" name="Mol. Phylogenet. Evol.">
        <title>Genome-scale phylogeny and comparative genomics of the fungal order Sordariales.</title>
        <authorList>
            <person name="Hensen N."/>
            <person name="Bonometti L."/>
            <person name="Westerberg I."/>
            <person name="Brannstrom I.O."/>
            <person name="Guillou S."/>
            <person name="Cros-Aarteil S."/>
            <person name="Calhoun S."/>
            <person name="Haridas S."/>
            <person name="Kuo A."/>
            <person name="Mondo S."/>
            <person name="Pangilinan J."/>
            <person name="Riley R."/>
            <person name="LaButti K."/>
            <person name="Andreopoulos B."/>
            <person name="Lipzen A."/>
            <person name="Chen C."/>
            <person name="Yan M."/>
            <person name="Daum C."/>
            <person name="Ng V."/>
            <person name="Clum A."/>
            <person name="Steindorff A."/>
            <person name="Ohm R.A."/>
            <person name="Martin F."/>
            <person name="Silar P."/>
            <person name="Natvig D.O."/>
            <person name="Lalanne C."/>
            <person name="Gautier V."/>
            <person name="Ament-Velasquez S.L."/>
            <person name="Kruys A."/>
            <person name="Hutchinson M.I."/>
            <person name="Powell A.J."/>
            <person name="Barry K."/>
            <person name="Miller A.N."/>
            <person name="Grigoriev I.V."/>
            <person name="Debuchy R."/>
            <person name="Gladieux P."/>
            <person name="Hiltunen Thoren M."/>
            <person name="Johannesson H."/>
        </authorList>
    </citation>
    <scope>NUCLEOTIDE SEQUENCE</scope>
    <source>
        <strain evidence="3">CBS 958.72</strain>
    </source>
</reference>
<organism evidence="3 4">
    <name type="scientific">Lasiosphaeria ovina</name>
    <dbReference type="NCBI Taxonomy" id="92902"/>
    <lineage>
        <taxon>Eukaryota</taxon>
        <taxon>Fungi</taxon>
        <taxon>Dikarya</taxon>
        <taxon>Ascomycota</taxon>
        <taxon>Pezizomycotina</taxon>
        <taxon>Sordariomycetes</taxon>
        <taxon>Sordariomycetidae</taxon>
        <taxon>Sordariales</taxon>
        <taxon>Lasiosphaeriaceae</taxon>
        <taxon>Lasiosphaeria</taxon>
    </lineage>
</organism>
<keyword evidence="1" id="KW-1133">Transmembrane helix</keyword>
<feature type="chain" id="PRO_5042106868" description="Secreted protein" evidence="2">
    <location>
        <begin position="20"/>
        <end position="112"/>
    </location>
</feature>
<keyword evidence="1" id="KW-0812">Transmembrane</keyword>
<evidence type="ECO:0000256" key="1">
    <source>
        <dbReference type="SAM" id="Phobius"/>
    </source>
</evidence>
<feature type="transmembrane region" description="Helical" evidence="1">
    <location>
        <begin position="76"/>
        <end position="101"/>
    </location>
</feature>
<gene>
    <name evidence="3" type="ORF">B0T24DRAFT_607590</name>
</gene>
<keyword evidence="2" id="KW-0732">Signal</keyword>
<dbReference type="EMBL" id="JAULSN010000001">
    <property type="protein sequence ID" value="KAK3384217.1"/>
    <property type="molecule type" value="Genomic_DNA"/>
</dbReference>
<comment type="caution">
    <text evidence="3">The sequence shown here is derived from an EMBL/GenBank/DDBJ whole genome shotgun (WGS) entry which is preliminary data.</text>
</comment>
<evidence type="ECO:0000313" key="4">
    <source>
        <dbReference type="Proteomes" id="UP001287356"/>
    </source>
</evidence>
<sequence length="112" mass="12764">MSRPCVWVGGQWWVVSARARAVARGLLCLLSRMGKRVRDSGSCGPHPTELHKPHGSDELLFWSWPFSPFSETRRGIYYVAGQNACGSWLLLGWMGSWFFCLRMKGYLSVIRI</sequence>
<evidence type="ECO:0008006" key="5">
    <source>
        <dbReference type="Google" id="ProtNLM"/>
    </source>
</evidence>
<dbReference type="Proteomes" id="UP001287356">
    <property type="component" value="Unassembled WGS sequence"/>
</dbReference>
<name>A0AAE0TYH6_9PEZI</name>
<accession>A0AAE0TYH6</accession>